<evidence type="ECO:0000259" key="1">
    <source>
        <dbReference type="Pfam" id="PF09861"/>
    </source>
</evidence>
<dbReference type="EMBL" id="FOIM01000016">
    <property type="protein sequence ID" value="SET84306.1"/>
    <property type="molecule type" value="Genomic_DNA"/>
</dbReference>
<organism evidence="2 3">
    <name type="scientific">Enterocloster lavalensis</name>
    <dbReference type="NCBI Taxonomy" id="460384"/>
    <lineage>
        <taxon>Bacteria</taxon>
        <taxon>Bacillati</taxon>
        <taxon>Bacillota</taxon>
        <taxon>Clostridia</taxon>
        <taxon>Lachnospirales</taxon>
        <taxon>Lachnospiraceae</taxon>
        <taxon>Enterocloster</taxon>
    </lineage>
</organism>
<gene>
    <name evidence="2" type="ORF">SAMN05216313_11688</name>
</gene>
<dbReference type="RefSeq" id="WP_092365560.1">
    <property type="nucleotide sequence ID" value="NZ_CATZMQ010000007.1"/>
</dbReference>
<feature type="domain" description="LarA-like N-terminal" evidence="1">
    <location>
        <begin position="59"/>
        <end position="196"/>
    </location>
</feature>
<name>A0A1I0HMD9_9FIRM</name>
<dbReference type="Gene3D" id="3.40.50.11440">
    <property type="match status" value="1"/>
</dbReference>
<dbReference type="GO" id="GO:0050043">
    <property type="term" value="F:lactate racemase activity"/>
    <property type="evidence" value="ECO:0007669"/>
    <property type="project" value="InterPro"/>
</dbReference>
<accession>A0A1I0HMD9</accession>
<dbReference type="STRING" id="460384.SAMN05216313_11688"/>
<reference evidence="3" key="1">
    <citation type="submission" date="2016-10" db="EMBL/GenBank/DDBJ databases">
        <authorList>
            <person name="Varghese N."/>
            <person name="Submissions S."/>
        </authorList>
    </citation>
    <scope>NUCLEOTIDE SEQUENCE [LARGE SCALE GENOMIC DNA]</scope>
    <source>
        <strain evidence="3">NLAE-zl-G277</strain>
    </source>
</reference>
<sequence>MSIYSSRDKVSALVKDVPLPRMFRVRQVFQSPEIPSAKIRKVLEEKLVLDSGCIRMDGKRIAVAVGSRGICNLPEIVRTVVDYLKDMGASPFIVPSMGSHGGATAEGQKCVLRSLNITEDTMNCPILSSMETVCVGRNEEGREVLVDKNAAEADGIVLIARIKPHTAFRGRYESGMMKMMAIGLAKQKGAERTHNEGVGNLAKNVYLNGKAVIDHCKVLFAVGILENAYDQTAELHVVRAGDIEEREPGLLKKAFEYMPRILAGDCDVLVVDRVGKNISGEGMDPNITGRFILPEYAQGGICAQKVTILDLTEETHGNCHGICNGDVVSQAVFDKADFEAFYINSITSTVLTLAKIPMVMRNHRECIQVCLRSCVGTDRERPKVVRIEDTLHLEKIWLSEAYWEIAKRTDGMVVEGDLAEMEFDEKGDLF</sequence>
<protein>
    <recommendedName>
        <fullName evidence="1">LarA-like N-terminal domain-containing protein</fullName>
    </recommendedName>
</protein>
<dbReference type="AlphaFoldDB" id="A0A1I0HMD9"/>
<dbReference type="Proteomes" id="UP000198508">
    <property type="component" value="Unassembled WGS sequence"/>
</dbReference>
<keyword evidence="3" id="KW-1185">Reference proteome</keyword>
<evidence type="ECO:0000313" key="3">
    <source>
        <dbReference type="Proteomes" id="UP000198508"/>
    </source>
</evidence>
<dbReference type="Pfam" id="PF09861">
    <property type="entry name" value="Lar_N"/>
    <property type="match status" value="1"/>
</dbReference>
<evidence type="ECO:0000313" key="2">
    <source>
        <dbReference type="EMBL" id="SET84306.1"/>
    </source>
</evidence>
<dbReference type="InterPro" id="IPR018657">
    <property type="entry name" value="LarA-like_N"/>
</dbReference>
<proteinExistence type="predicted"/>